<dbReference type="Pfam" id="PF12937">
    <property type="entry name" value="F-box-like"/>
    <property type="match status" value="1"/>
</dbReference>
<dbReference type="EMBL" id="KQ086377">
    <property type="protein sequence ID" value="KLO05035.1"/>
    <property type="molecule type" value="Genomic_DNA"/>
</dbReference>
<dbReference type="SUPFAM" id="SSF81383">
    <property type="entry name" value="F-box domain"/>
    <property type="match status" value="1"/>
</dbReference>
<organism evidence="2 3">
    <name type="scientific">Schizopora paradoxa</name>
    <dbReference type="NCBI Taxonomy" id="27342"/>
    <lineage>
        <taxon>Eukaryota</taxon>
        <taxon>Fungi</taxon>
        <taxon>Dikarya</taxon>
        <taxon>Basidiomycota</taxon>
        <taxon>Agaricomycotina</taxon>
        <taxon>Agaricomycetes</taxon>
        <taxon>Hymenochaetales</taxon>
        <taxon>Schizoporaceae</taxon>
        <taxon>Schizopora</taxon>
    </lineage>
</organism>
<dbReference type="AlphaFoldDB" id="A0A0H2QZU4"/>
<name>A0A0H2QZU4_9AGAM</name>
<dbReference type="Gene3D" id="1.20.1280.50">
    <property type="match status" value="1"/>
</dbReference>
<dbReference type="InterPro" id="IPR036047">
    <property type="entry name" value="F-box-like_dom_sf"/>
</dbReference>
<gene>
    <name evidence="2" type="ORF">SCHPADRAFT_947238</name>
</gene>
<evidence type="ECO:0000313" key="2">
    <source>
        <dbReference type="EMBL" id="KLO05035.1"/>
    </source>
</evidence>
<protein>
    <recommendedName>
        <fullName evidence="1">F-box domain-containing protein</fullName>
    </recommendedName>
</protein>
<accession>A0A0H2QZU4</accession>
<sequence>MMRMIKPSLDRIFNGDPPRDEVEEYLSAFIGHAERTRISAVQAREDVSKVYFSCVKLANLTVETQYCYSGLRTILNDLEIARSKFAFSLERIDKEIVAVKNYASDISVKTSFTLLPDEMFGIVFEFAGHQDLKSVVNICGVCRRFRGITLSIPRLWRFISLRGYRIEDAFSLSQNVQSVRRPGFRST</sequence>
<reference evidence="2 3" key="1">
    <citation type="submission" date="2015-04" db="EMBL/GenBank/DDBJ databases">
        <title>Complete genome sequence of Schizopora paradoxa KUC8140, a cosmopolitan wood degrader in East Asia.</title>
        <authorList>
            <consortium name="DOE Joint Genome Institute"/>
            <person name="Min B."/>
            <person name="Park H."/>
            <person name="Jang Y."/>
            <person name="Kim J.-J."/>
            <person name="Kim K.H."/>
            <person name="Pangilinan J."/>
            <person name="Lipzen A."/>
            <person name="Riley R."/>
            <person name="Grigoriev I.V."/>
            <person name="Spatafora J.W."/>
            <person name="Choi I.-G."/>
        </authorList>
    </citation>
    <scope>NUCLEOTIDE SEQUENCE [LARGE SCALE GENOMIC DNA]</scope>
    <source>
        <strain evidence="2 3">KUC8140</strain>
    </source>
</reference>
<feature type="domain" description="F-box" evidence="1">
    <location>
        <begin position="109"/>
        <end position="159"/>
    </location>
</feature>
<keyword evidence="3" id="KW-1185">Reference proteome</keyword>
<dbReference type="InterPro" id="IPR001810">
    <property type="entry name" value="F-box_dom"/>
</dbReference>
<dbReference type="InParanoid" id="A0A0H2QZU4"/>
<dbReference type="OrthoDB" id="3365698at2759"/>
<dbReference type="Proteomes" id="UP000053477">
    <property type="component" value="Unassembled WGS sequence"/>
</dbReference>
<dbReference type="PROSITE" id="PS50181">
    <property type="entry name" value="FBOX"/>
    <property type="match status" value="1"/>
</dbReference>
<proteinExistence type="predicted"/>
<evidence type="ECO:0000313" key="3">
    <source>
        <dbReference type="Proteomes" id="UP000053477"/>
    </source>
</evidence>
<evidence type="ECO:0000259" key="1">
    <source>
        <dbReference type="PROSITE" id="PS50181"/>
    </source>
</evidence>